<dbReference type="EMBL" id="UGJF01000001">
    <property type="protein sequence ID" value="STQ88432.1"/>
    <property type="molecule type" value="Genomic_DNA"/>
</dbReference>
<protein>
    <submittedName>
        <fullName evidence="1">Uncharacterized protein</fullName>
    </submittedName>
</protein>
<dbReference type="Proteomes" id="UP000255269">
    <property type="component" value="Unassembled WGS sequence"/>
</dbReference>
<evidence type="ECO:0000313" key="1">
    <source>
        <dbReference type="EMBL" id="STQ88432.1"/>
    </source>
</evidence>
<gene>
    <name evidence="1" type="ORF">NCTC13156_01272</name>
</gene>
<evidence type="ECO:0000313" key="2">
    <source>
        <dbReference type="Proteomes" id="UP000255269"/>
    </source>
</evidence>
<organism evidence="1 2">
    <name type="scientific">Helicobacter pullorum</name>
    <dbReference type="NCBI Taxonomy" id="35818"/>
    <lineage>
        <taxon>Bacteria</taxon>
        <taxon>Pseudomonadati</taxon>
        <taxon>Campylobacterota</taxon>
        <taxon>Epsilonproteobacteria</taxon>
        <taxon>Campylobacterales</taxon>
        <taxon>Helicobacteraceae</taxon>
        <taxon>Helicobacter</taxon>
    </lineage>
</organism>
<name>A0A377Q166_9HELI</name>
<dbReference type="AlphaFoldDB" id="A0A377Q166"/>
<reference evidence="1 2" key="1">
    <citation type="submission" date="2018-06" db="EMBL/GenBank/DDBJ databases">
        <authorList>
            <consortium name="Pathogen Informatics"/>
            <person name="Doyle S."/>
        </authorList>
    </citation>
    <scope>NUCLEOTIDE SEQUENCE [LARGE SCALE GENOMIC DNA]</scope>
    <source>
        <strain evidence="1 2">NCTC13156</strain>
    </source>
</reference>
<sequence length="39" mass="4696">MAAVGINMQELDEIIVDEDFASMLEQYEKKRVRRFHKVR</sequence>
<accession>A0A377Q166</accession>
<proteinExistence type="predicted"/>